<gene>
    <name evidence="2" type="ORF">HOLleu_12988</name>
</gene>
<dbReference type="EMBL" id="JAIZAY010000005">
    <property type="protein sequence ID" value="KAJ8042024.1"/>
    <property type="molecule type" value="Genomic_DNA"/>
</dbReference>
<keyword evidence="3" id="KW-1185">Reference proteome</keyword>
<reference evidence="2" key="1">
    <citation type="submission" date="2021-10" db="EMBL/GenBank/DDBJ databases">
        <title>Tropical sea cucumber genome reveals ecological adaptation and Cuvierian tubules defense mechanism.</title>
        <authorList>
            <person name="Chen T."/>
        </authorList>
    </citation>
    <scope>NUCLEOTIDE SEQUENCE</scope>
    <source>
        <strain evidence="2">Nanhai2018</strain>
        <tissue evidence="2">Muscle</tissue>
    </source>
</reference>
<comment type="caution">
    <text evidence="2">The sequence shown here is derived from an EMBL/GenBank/DDBJ whole genome shotgun (WGS) entry which is preliminary data.</text>
</comment>
<protein>
    <recommendedName>
        <fullName evidence="1">Helitron helicase-like domain-containing protein</fullName>
    </recommendedName>
</protein>
<name>A0A9Q1CC85_HOLLE</name>
<evidence type="ECO:0000259" key="1">
    <source>
        <dbReference type="Pfam" id="PF14214"/>
    </source>
</evidence>
<evidence type="ECO:0000313" key="2">
    <source>
        <dbReference type="EMBL" id="KAJ8042024.1"/>
    </source>
</evidence>
<dbReference type="Proteomes" id="UP001152320">
    <property type="component" value="Chromosome 5"/>
</dbReference>
<evidence type="ECO:0000313" key="3">
    <source>
        <dbReference type="Proteomes" id="UP001152320"/>
    </source>
</evidence>
<sequence length="260" mass="30494">MFAIIQCQTDGKKFTAKQVLDKQFREEIINKDQGYNIFANLRNSPSYLQKRQKDLMAMIRQLGCPTYFMSLSAADTRWTDLIGILGKLIDKKEYSKSELQNMDWASKTRLIQSDPVTCVRFFDHRLQVFMNNVLKSSLQPIGKVKDTFTRIEFQQRGSPHAHLMVWIEDAPNFKQHEHASIVAFIDNYISCSTEVSEDDLPYLEMQKHRHSKTCRKRQKAICRFGSRNRQLIKQWFKNLSAHRIQNIKCSSTIFSKLLTF</sequence>
<accession>A0A9Q1CC85</accession>
<proteinExistence type="predicted"/>
<dbReference type="InterPro" id="IPR025476">
    <property type="entry name" value="Helitron_helicase-like"/>
</dbReference>
<dbReference type="OrthoDB" id="6141723at2759"/>
<feature type="domain" description="Helitron helicase-like" evidence="1">
    <location>
        <begin position="36"/>
        <end position="165"/>
    </location>
</feature>
<organism evidence="2 3">
    <name type="scientific">Holothuria leucospilota</name>
    <name type="common">Black long sea cucumber</name>
    <name type="synonym">Mertensiothuria leucospilota</name>
    <dbReference type="NCBI Taxonomy" id="206669"/>
    <lineage>
        <taxon>Eukaryota</taxon>
        <taxon>Metazoa</taxon>
        <taxon>Echinodermata</taxon>
        <taxon>Eleutherozoa</taxon>
        <taxon>Echinozoa</taxon>
        <taxon>Holothuroidea</taxon>
        <taxon>Aspidochirotacea</taxon>
        <taxon>Aspidochirotida</taxon>
        <taxon>Holothuriidae</taxon>
        <taxon>Holothuria</taxon>
    </lineage>
</organism>
<dbReference type="Pfam" id="PF14214">
    <property type="entry name" value="Helitron_like_N"/>
    <property type="match status" value="1"/>
</dbReference>
<dbReference type="AlphaFoldDB" id="A0A9Q1CC85"/>